<comment type="caution">
    <text evidence="3">The sequence shown here is derived from an EMBL/GenBank/DDBJ whole genome shotgun (WGS) entry which is preliminary data.</text>
</comment>
<reference evidence="3 4" key="1">
    <citation type="submission" date="2024-02" db="EMBL/GenBank/DDBJ databases">
        <title>Chromosome-scale genome assembly of the rough periwinkle Littorina saxatilis.</title>
        <authorList>
            <person name="De Jode A."/>
            <person name="Faria R."/>
            <person name="Formenti G."/>
            <person name="Sims Y."/>
            <person name="Smith T.P."/>
            <person name="Tracey A."/>
            <person name="Wood J.M.D."/>
            <person name="Zagrodzka Z.B."/>
            <person name="Johannesson K."/>
            <person name="Butlin R.K."/>
            <person name="Leder E.H."/>
        </authorList>
    </citation>
    <scope>NUCLEOTIDE SEQUENCE [LARGE SCALE GENOMIC DNA]</scope>
    <source>
        <strain evidence="3">Snail1</strain>
        <tissue evidence="3">Muscle</tissue>
    </source>
</reference>
<dbReference type="InterPro" id="IPR036465">
    <property type="entry name" value="vWFA_dom_sf"/>
</dbReference>
<evidence type="ECO:0000313" key="4">
    <source>
        <dbReference type="Proteomes" id="UP001374579"/>
    </source>
</evidence>
<name>A0AAN9G3B3_9CAEN</name>
<dbReference type="PANTHER" id="PTHR10579">
    <property type="entry name" value="CALCIUM-ACTIVATED CHLORIDE CHANNEL REGULATOR"/>
    <property type="match status" value="1"/>
</dbReference>
<dbReference type="EMBL" id="JBAMIC010000019">
    <property type="protein sequence ID" value="KAK7093751.1"/>
    <property type="molecule type" value="Genomic_DNA"/>
</dbReference>
<evidence type="ECO:0000313" key="3">
    <source>
        <dbReference type="EMBL" id="KAK7093751.1"/>
    </source>
</evidence>
<dbReference type="PANTHER" id="PTHR10579:SF43">
    <property type="entry name" value="ZINC FINGER (C3HC4-TYPE RING FINGER) FAMILY PROTEIN"/>
    <property type="match status" value="1"/>
</dbReference>
<organism evidence="3 4">
    <name type="scientific">Littorina saxatilis</name>
    <dbReference type="NCBI Taxonomy" id="31220"/>
    <lineage>
        <taxon>Eukaryota</taxon>
        <taxon>Metazoa</taxon>
        <taxon>Spiralia</taxon>
        <taxon>Lophotrochozoa</taxon>
        <taxon>Mollusca</taxon>
        <taxon>Gastropoda</taxon>
        <taxon>Caenogastropoda</taxon>
        <taxon>Littorinimorpha</taxon>
        <taxon>Littorinoidea</taxon>
        <taxon>Littorinidae</taxon>
        <taxon>Littorina</taxon>
    </lineage>
</organism>
<keyword evidence="4" id="KW-1185">Reference proteome</keyword>
<dbReference type="InterPro" id="IPR051266">
    <property type="entry name" value="CLCR"/>
</dbReference>
<dbReference type="SMART" id="SM00327">
    <property type="entry name" value="VWA"/>
    <property type="match status" value="1"/>
</dbReference>
<dbReference type="PROSITE" id="PS50234">
    <property type="entry name" value="VWFA"/>
    <property type="match status" value="1"/>
</dbReference>
<dbReference type="InterPro" id="IPR002035">
    <property type="entry name" value="VWF_A"/>
</dbReference>
<protein>
    <recommendedName>
        <fullName evidence="2">VWFA domain-containing protein</fullName>
    </recommendedName>
</protein>
<dbReference type="Gene3D" id="3.40.50.410">
    <property type="entry name" value="von Willebrand factor, type A domain"/>
    <property type="match status" value="1"/>
</dbReference>
<evidence type="ECO:0000259" key="2">
    <source>
        <dbReference type="PROSITE" id="PS50234"/>
    </source>
</evidence>
<accession>A0AAN9G3B3</accession>
<feature type="compositionally biased region" description="Acidic residues" evidence="1">
    <location>
        <begin position="1129"/>
        <end position="1139"/>
    </location>
</feature>
<feature type="region of interest" description="Disordered" evidence="1">
    <location>
        <begin position="43"/>
        <end position="83"/>
    </location>
</feature>
<feature type="compositionally biased region" description="Basic and acidic residues" evidence="1">
    <location>
        <begin position="52"/>
        <end position="83"/>
    </location>
</feature>
<feature type="domain" description="VWFA" evidence="2">
    <location>
        <begin position="112"/>
        <end position="290"/>
    </location>
</feature>
<sequence>MGNAPSLATGNPPESYDPLSALHEVTREVTANPLSAKVVLERLADDSDCGEETNKEDGCEADRAEGGKADDGQRQGEKQREDLKGREQFMRVEVQIPPHLSRRLKAGTQRSHIILVADRSGSMAGNPWNQVKQALLDIVSRSLCDNEIVVDIVVYAAQAVVVKFTAQDYETKINQLREGGVTSFVAAFKKVNEVIEQRRHDKVDSTVVMFMTDGADTVSNKDTVKTELGRWKTKLTAACKDVSVHTIGFTQGHDFRFLQELSGVGTKEGIFRYCEPGDGPDKLREKVEELFDFAVYSSSPAVEVMVEMDGENKIIGPGKLLQVHSVQGDVIETEDEQSAATGEMTVQAEMWVLVHDLNVTPAPFITLNKTVKVDGTSHTVSLPCLYEGVEKKVLADAASKTMWGLNLLARNADVLATKVATALHASKDVSKLQSRVTGLQTKLSQIRLFGRGINKDLRESMMASMKEIQAKVDTMHSMLARYSRGETASVSILARAHDLRYEAQFTKSRRQRMMDKRAVENVKRAKADEAKLQHIAVNETEIARLSKEAVDFFFCALSQDSVVDILKDTENGENAIGFGLAVTRPEHAVDDPTSVRLCLISGTLVSRTSMLDALEFKINLAGHLQAHNGFKFFSSDMGYATVGVGREPINAWLPLYVTPSHWERVKVILKPSLGYLCTLDPLGFDWRQLDVLFMVLGAMIGQLSDVTVGTHQLQLLFAYQRTCAACVEDFNLTDRISTTLRDFLREPQHRFKHVVPNLYTLIGYIAALPVSESRKILGYGIADSENNLPAALWYAFLAETLRRGGSVFKGYTDRELNTFVDLLLRGRNNSLMMPSAFAGKAQEASCSATSAATASTATATAEATEAGATLGAEQSDDKTTSSHTSTTSAHFTIMCNSMAKQEDADLLISGIEPSGEPLSADSNDKKAEGEAAKPAFDFKHCSKLDFAMEVWAQAEVGEIRNKNQAEKVSAAKKQVKLWVKEGRELAGLDDPDQAAKEAEEEKFDCEALDSSILEITTKLLTRFSRTSYPPLSAIPGAMAFLHDWLTAGQNTTQMTNGLPPSEWIDNTKAAVSQIYATMNGHVTQSQQQVSSSGLDSGEVVVVEGKVESGGGPGNRRRGAPGKAGLTETAADDDEDEDSDVEDYDHLMEDDPMQVLKRRQREQKGLVTLPMILHVLDSKENKVKVIRAMLCQAVLYCTNTRAKDAATSDRLFDLKEKNNVERTLCNLHKQLVQMCRNSESNHILWDRANAHLLHAESVWAFIGYLMNTYKDRDEGFGQLLTQITSLETGSSLPCLVDKVKVMLTGRWEGHTVLDRGNYLMPGKDMAKKLERVLGEEAWTGIDLELRGDLSIHVYRDSDIPNRHGHCNSNPHIPPALRLKLGLPPLSTKKASK</sequence>
<feature type="region of interest" description="Disordered" evidence="1">
    <location>
        <begin position="1"/>
        <end position="20"/>
    </location>
</feature>
<gene>
    <name evidence="3" type="ORF">V1264_007445</name>
</gene>
<evidence type="ECO:0000256" key="1">
    <source>
        <dbReference type="SAM" id="MobiDB-lite"/>
    </source>
</evidence>
<proteinExistence type="predicted"/>
<dbReference type="SUPFAM" id="SSF53300">
    <property type="entry name" value="vWA-like"/>
    <property type="match status" value="1"/>
</dbReference>
<dbReference type="Pfam" id="PF00092">
    <property type="entry name" value="VWA"/>
    <property type="match status" value="1"/>
</dbReference>
<dbReference type="CDD" id="cd00198">
    <property type="entry name" value="vWFA"/>
    <property type="match status" value="1"/>
</dbReference>
<dbReference type="Proteomes" id="UP001374579">
    <property type="component" value="Unassembled WGS sequence"/>
</dbReference>
<feature type="region of interest" description="Disordered" evidence="1">
    <location>
        <begin position="1104"/>
        <end position="1139"/>
    </location>
</feature>